<keyword evidence="3" id="KW-1185">Reference proteome</keyword>
<evidence type="ECO:0000313" key="3">
    <source>
        <dbReference type="Proteomes" id="UP000030982"/>
    </source>
</evidence>
<dbReference type="STRING" id="1338436.LK10_11180"/>
<dbReference type="PANTHER" id="PTHR39515:SF2">
    <property type="entry name" value="HTH-TYPE TRANSCRIPTIONAL REGULATOR RV0880"/>
    <property type="match status" value="1"/>
</dbReference>
<dbReference type="InterPro" id="IPR000835">
    <property type="entry name" value="HTH_MarR-typ"/>
</dbReference>
<reference evidence="2 3" key="1">
    <citation type="submission" date="2014-09" db="EMBL/GenBank/DDBJ databases">
        <title>Genome sequence of Sinomonas sp. MUSC 117.</title>
        <authorList>
            <person name="Lee L.-H."/>
        </authorList>
    </citation>
    <scope>NUCLEOTIDE SEQUENCE [LARGE SCALE GENOMIC DNA]</scope>
    <source>
        <strain evidence="2 3">MUSC 117</strain>
    </source>
</reference>
<evidence type="ECO:0000259" key="1">
    <source>
        <dbReference type="PROSITE" id="PS50995"/>
    </source>
</evidence>
<dbReference type="Gene3D" id="1.10.10.10">
    <property type="entry name" value="Winged helix-like DNA-binding domain superfamily/Winged helix DNA-binding domain"/>
    <property type="match status" value="1"/>
</dbReference>
<accession>A0A0B2AI70</accession>
<dbReference type="RefSeq" id="WP_043123567.1">
    <property type="nucleotide sequence ID" value="NZ_JTDL01000109.1"/>
</dbReference>
<dbReference type="InterPro" id="IPR052526">
    <property type="entry name" value="HTH-type_Bedaq_tolerance"/>
</dbReference>
<dbReference type="SUPFAM" id="SSF46785">
    <property type="entry name" value="Winged helix' DNA-binding domain"/>
    <property type="match status" value="1"/>
</dbReference>
<proteinExistence type="predicted"/>
<organism evidence="2 3">
    <name type="scientific">Sinomonas humi</name>
    <dbReference type="NCBI Taxonomy" id="1338436"/>
    <lineage>
        <taxon>Bacteria</taxon>
        <taxon>Bacillati</taxon>
        <taxon>Actinomycetota</taxon>
        <taxon>Actinomycetes</taxon>
        <taxon>Micrococcales</taxon>
        <taxon>Micrococcaceae</taxon>
        <taxon>Sinomonas</taxon>
    </lineage>
</organism>
<protein>
    <submittedName>
        <fullName evidence="2">MarR family transcriptional regulator</fullName>
    </submittedName>
</protein>
<dbReference type="AlphaFoldDB" id="A0A0B2AI70"/>
<feature type="domain" description="HTH marR-type" evidence="1">
    <location>
        <begin position="7"/>
        <end position="145"/>
    </location>
</feature>
<name>A0A0B2AI70_9MICC</name>
<dbReference type="Pfam" id="PF01047">
    <property type="entry name" value="MarR"/>
    <property type="match status" value="1"/>
</dbReference>
<dbReference type="InterPro" id="IPR036388">
    <property type="entry name" value="WH-like_DNA-bd_sf"/>
</dbReference>
<dbReference type="PANTHER" id="PTHR39515">
    <property type="entry name" value="CONSERVED PROTEIN"/>
    <property type="match status" value="1"/>
</dbReference>
<dbReference type="GO" id="GO:0003700">
    <property type="term" value="F:DNA-binding transcription factor activity"/>
    <property type="evidence" value="ECO:0007669"/>
    <property type="project" value="InterPro"/>
</dbReference>
<sequence>MAEGINDAQLASELRVSVARLHRRMVSERDPDNPLSIAAMAVLRALDRYGVLTLSELAAHEHVQPPSMTRTVNFLEQAGCVLRAPHLIDGRSIQVSLTELGREQLLNDRRQRDAWLAQRLNELDSDQRNILKLAAPILEALSHRA</sequence>
<gene>
    <name evidence="2" type="ORF">LK10_11180</name>
</gene>
<evidence type="ECO:0000313" key="2">
    <source>
        <dbReference type="EMBL" id="KHL02943.1"/>
    </source>
</evidence>
<dbReference type="EMBL" id="JTDL01000109">
    <property type="protein sequence ID" value="KHL02943.1"/>
    <property type="molecule type" value="Genomic_DNA"/>
</dbReference>
<dbReference type="PROSITE" id="PS50995">
    <property type="entry name" value="HTH_MARR_2"/>
    <property type="match status" value="1"/>
</dbReference>
<dbReference type="InterPro" id="IPR036390">
    <property type="entry name" value="WH_DNA-bd_sf"/>
</dbReference>
<dbReference type="SMART" id="SM00347">
    <property type="entry name" value="HTH_MARR"/>
    <property type="match status" value="1"/>
</dbReference>
<dbReference type="Proteomes" id="UP000030982">
    <property type="component" value="Unassembled WGS sequence"/>
</dbReference>
<comment type="caution">
    <text evidence="2">The sequence shown here is derived from an EMBL/GenBank/DDBJ whole genome shotgun (WGS) entry which is preliminary data.</text>
</comment>